<accession>A0AAX3WHD0</accession>
<keyword evidence="1" id="KW-0805">Transcription regulation</keyword>
<keyword evidence="2" id="KW-0238">DNA-binding</keyword>
<dbReference type="SUPFAM" id="SSF46689">
    <property type="entry name" value="Homeodomain-like"/>
    <property type="match status" value="1"/>
</dbReference>
<dbReference type="SMART" id="SM00342">
    <property type="entry name" value="HTH_ARAC"/>
    <property type="match status" value="1"/>
</dbReference>
<dbReference type="PROSITE" id="PS01124">
    <property type="entry name" value="HTH_ARAC_FAMILY_2"/>
    <property type="match status" value="1"/>
</dbReference>
<dbReference type="PANTHER" id="PTHR47894">
    <property type="entry name" value="HTH-TYPE TRANSCRIPTIONAL REGULATOR GADX"/>
    <property type="match status" value="1"/>
</dbReference>
<dbReference type="GO" id="GO:0005829">
    <property type="term" value="C:cytosol"/>
    <property type="evidence" value="ECO:0007669"/>
    <property type="project" value="TreeGrafter"/>
</dbReference>
<keyword evidence="3" id="KW-0804">Transcription</keyword>
<evidence type="ECO:0000313" key="7">
    <source>
        <dbReference type="Proteomes" id="UP001223720"/>
    </source>
</evidence>
<evidence type="ECO:0000256" key="3">
    <source>
        <dbReference type="ARBA" id="ARBA00023163"/>
    </source>
</evidence>
<dbReference type="RefSeq" id="WP_283535683.1">
    <property type="nucleotide sequence ID" value="NZ_CP073633.1"/>
</dbReference>
<feature type="compositionally biased region" description="Basic and acidic residues" evidence="4">
    <location>
        <begin position="59"/>
        <end position="68"/>
    </location>
</feature>
<evidence type="ECO:0000259" key="5">
    <source>
        <dbReference type="PROSITE" id="PS01124"/>
    </source>
</evidence>
<reference evidence="6" key="1">
    <citation type="journal article" date="2022" name="Biotechnol. Bioprocess Eng.">
        <title>Pan-genome Analysis Reveals Comparative Genomic Features of Central Metabolic Pathways in Methylorubrum extorquens.</title>
        <authorList>
            <person name="Lee G.M."/>
            <person name="Scott-Nevros Z.K."/>
            <person name="Lee S.-M."/>
            <person name="Kim D."/>
        </authorList>
    </citation>
    <scope>NUCLEOTIDE SEQUENCE</scope>
    <source>
        <strain evidence="6">ATCC 55366</strain>
    </source>
</reference>
<proteinExistence type="predicted"/>
<evidence type="ECO:0000313" key="6">
    <source>
        <dbReference type="EMBL" id="WHQ70144.1"/>
    </source>
</evidence>
<evidence type="ECO:0000256" key="2">
    <source>
        <dbReference type="ARBA" id="ARBA00023125"/>
    </source>
</evidence>
<feature type="region of interest" description="Disordered" evidence="4">
    <location>
        <begin position="55"/>
        <end position="78"/>
    </location>
</feature>
<protein>
    <submittedName>
        <fullName evidence="6">Helix-turn-helix domain-containing protein</fullName>
    </submittedName>
</protein>
<dbReference type="PANTHER" id="PTHR47894:SF4">
    <property type="entry name" value="HTH-TYPE TRANSCRIPTIONAL REGULATOR GADX"/>
    <property type="match status" value="1"/>
</dbReference>
<name>A0AAX3WHD0_METEX</name>
<evidence type="ECO:0000256" key="1">
    <source>
        <dbReference type="ARBA" id="ARBA00023015"/>
    </source>
</evidence>
<gene>
    <name evidence="6" type="ORF">KEC54_00170</name>
</gene>
<dbReference type="Gene3D" id="1.10.10.60">
    <property type="entry name" value="Homeodomain-like"/>
    <property type="match status" value="1"/>
</dbReference>
<feature type="domain" description="HTH araC/xylS-type" evidence="5">
    <location>
        <begin position="1"/>
        <end position="64"/>
    </location>
</feature>
<organism evidence="6 7">
    <name type="scientific">Methylorubrum extorquens</name>
    <name type="common">Methylobacterium dichloromethanicum</name>
    <name type="synonym">Methylobacterium extorquens</name>
    <dbReference type="NCBI Taxonomy" id="408"/>
    <lineage>
        <taxon>Bacteria</taxon>
        <taxon>Pseudomonadati</taxon>
        <taxon>Pseudomonadota</taxon>
        <taxon>Alphaproteobacteria</taxon>
        <taxon>Hyphomicrobiales</taxon>
        <taxon>Methylobacteriaceae</taxon>
        <taxon>Methylorubrum</taxon>
    </lineage>
</organism>
<dbReference type="EMBL" id="CP073633">
    <property type="protein sequence ID" value="WHQ70144.1"/>
    <property type="molecule type" value="Genomic_DNA"/>
</dbReference>
<dbReference type="GO" id="GO:0003700">
    <property type="term" value="F:DNA-binding transcription factor activity"/>
    <property type="evidence" value="ECO:0007669"/>
    <property type="project" value="InterPro"/>
</dbReference>
<evidence type="ECO:0000256" key="4">
    <source>
        <dbReference type="SAM" id="MobiDB-lite"/>
    </source>
</evidence>
<dbReference type="GO" id="GO:0000976">
    <property type="term" value="F:transcription cis-regulatory region binding"/>
    <property type="evidence" value="ECO:0007669"/>
    <property type="project" value="TreeGrafter"/>
</dbReference>
<dbReference type="Pfam" id="PF12833">
    <property type="entry name" value="HTH_18"/>
    <property type="match status" value="1"/>
</dbReference>
<dbReference type="InterPro" id="IPR009057">
    <property type="entry name" value="Homeodomain-like_sf"/>
</dbReference>
<dbReference type="Proteomes" id="UP001223720">
    <property type="component" value="Chromosome"/>
</dbReference>
<dbReference type="InterPro" id="IPR018060">
    <property type="entry name" value="HTH_AraC"/>
</dbReference>
<dbReference type="AlphaFoldDB" id="A0AAX3WHD0"/>
<sequence length="78" mass="9122">MTEEGLSFESVLEEMRRDLALRYLRDTRLSISRIAWLLGFREATAFTHAFRRWTGRSPTEARVERDRALNPSPPQRSG</sequence>